<comment type="caution">
    <text evidence="3">The sequence shown here is derived from an EMBL/GenBank/DDBJ whole genome shotgun (WGS) entry which is preliminary data.</text>
</comment>
<gene>
    <name evidence="3" type="ORF">DN069_06275</name>
</gene>
<dbReference type="SUPFAM" id="SSF50494">
    <property type="entry name" value="Trypsin-like serine proteases"/>
    <property type="match status" value="1"/>
</dbReference>
<feature type="signal peptide" evidence="2">
    <location>
        <begin position="1"/>
        <end position="29"/>
    </location>
</feature>
<evidence type="ECO:0000313" key="4">
    <source>
        <dbReference type="Proteomes" id="UP000248889"/>
    </source>
</evidence>
<sequence length="604" mass="62311">MRKPGNIRGAIAMTAAAAAIATGITTAGAASAAAAAPAAPAGTFTVAFQANTNYLWESPGTASGSFSTGLGMMRGTSPSTARGGCNGSSGETAFQANTTDLLLSRDEHNTDTHLGMMHGTSPSIGSVCEGETSVFWTAFQANTTDLWVTGNGRSIDTHLGMMRGTSPSIVAHYDSANHIEYDVAFQANNGELYRYNSETGLGTDLHLGMKAGTSPSIASTGGPDVEIAFQANSGDLWTTPGTTVGTDLHLGMMAGTSPSITRNYNNSSHFGIAFQANTGDLWVAPGTSVGTDLHLGMMHGTSPSYTVSGSGVPEIAFQANTGYLWVTSDKRATGENLGLGMAPGTSPGIMEGSLPPGGGTTYSTSGEKTVGKLYYHIPGIASWNCTGTVIGRDIVATAGHCIFNDYKKALGLPWWTPLPSGWFNGPSPDKFVPNDNSQGGHVAWSVQHTAYVDEHWHGDHAPDADFGIYVIAPRNGVHIGDVTGTHPWKVSNGVNAASTPTHTIGYPHDFQDPRACDSPAVRFNGDNSQVRIDCVYADGGSGGPLSSGGIAYANIGGFQQGGSNAYPSYGVVWNSAFGGLVSWLNGGPAGRGSAAPVPVTSLPF</sequence>
<reference evidence="3 4" key="1">
    <citation type="submission" date="2018-06" db="EMBL/GenBank/DDBJ databases">
        <title>Streptacidiphilus pinicola sp. nov., isolated from pine grove soil.</title>
        <authorList>
            <person name="Roh S.G."/>
            <person name="Park S."/>
            <person name="Kim M.-K."/>
            <person name="Yun B.-R."/>
            <person name="Park J."/>
            <person name="Kim M.J."/>
            <person name="Kim Y.S."/>
            <person name="Kim S.B."/>
        </authorList>
    </citation>
    <scope>NUCLEOTIDE SEQUENCE [LARGE SCALE GENOMIC DNA]</scope>
    <source>
        <strain evidence="3 4">MMS16-CNU450</strain>
    </source>
</reference>
<keyword evidence="1 2" id="KW-0732">Signal</keyword>
<feature type="chain" id="PRO_5016014113" description="Serine protease" evidence="2">
    <location>
        <begin position="30"/>
        <end position="604"/>
    </location>
</feature>
<dbReference type="InterPro" id="IPR009003">
    <property type="entry name" value="Peptidase_S1_PA"/>
</dbReference>
<dbReference type="RefSeq" id="WP_111499831.1">
    <property type="nucleotide sequence ID" value="NZ_QKYN01000027.1"/>
</dbReference>
<keyword evidence="4" id="KW-1185">Reference proteome</keyword>
<dbReference type="EMBL" id="QKYN01000027">
    <property type="protein sequence ID" value="RAG86418.1"/>
    <property type="molecule type" value="Genomic_DNA"/>
</dbReference>
<accession>A0A2X0JFN4</accession>
<name>A0A2X0JFN4_9ACTN</name>
<dbReference type="OrthoDB" id="5121599at2"/>
<evidence type="ECO:0000313" key="3">
    <source>
        <dbReference type="EMBL" id="RAG86418.1"/>
    </source>
</evidence>
<dbReference type="Proteomes" id="UP000248889">
    <property type="component" value="Unassembled WGS sequence"/>
</dbReference>
<evidence type="ECO:0008006" key="5">
    <source>
        <dbReference type="Google" id="ProtNLM"/>
    </source>
</evidence>
<proteinExistence type="predicted"/>
<evidence type="ECO:0000256" key="1">
    <source>
        <dbReference type="ARBA" id="ARBA00022729"/>
    </source>
</evidence>
<organism evidence="3 4">
    <name type="scientific">Streptacidiphilus pinicola</name>
    <dbReference type="NCBI Taxonomy" id="2219663"/>
    <lineage>
        <taxon>Bacteria</taxon>
        <taxon>Bacillati</taxon>
        <taxon>Actinomycetota</taxon>
        <taxon>Actinomycetes</taxon>
        <taxon>Kitasatosporales</taxon>
        <taxon>Streptomycetaceae</taxon>
        <taxon>Streptacidiphilus</taxon>
    </lineage>
</organism>
<dbReference type="Gene3D" id="2.40.10.10">
    <property type="entry name" value="Trypsin-like serine proteases"/>
    <property type="match status" value="2"/>
</dbReference>
<dbReference type="PANTHER" id="PTHR15462">
    <property type="entry name" value="SERINE PROTEASE"/>
    <property type="match status" value="1"/>
</dbReference>
<dbReference type="InterPro" id="IPR050966">
    <property type="entry name" value="Glutamyl_endopeptidase"/>
</dbReference>
<dbReference type="AlphaFoldDB" id="A0A2X0JFN4"/>
<dbReference type="InterPro" id="IPR043504">
    <property type="entry name" value="Peptidase_S1_PA_chymotrypsin"/>
</dbReference>
<evidence type="ECO:0000256" key="2">
    <source>
        <dbReference type="SAM" id="SignalP"/>
    </source>
</evidence>
<dbReference type="PANTHER" id="PTHR15462:SF8">
    <property type="entry name" value="SERINE PROTEASE"/>
    <property type="match status" value="1"/>
</dbReference>
<protein>
    <recommendedName>
        <fullName evidence="5">Serine protease</fullName>
    </recommendedName>
</protein>